<keyword evidence="2" id="KW-1185">Reference proteome</keyword>
<protein>
    <submittedName>
        <fullName evidence="1">7254_t:CDS:1</fullName>
    </submittedName>
</protein>
<dbReference type="AlphaFoldDB" id="A0A9N9J2W5"/>
<comment type="caution">
    <text evidence="1">The sequence shown here is derived from an EMBL/GenBank/DDBJ whole genome shotgun (WGS) entry which is preliminary data.</text>
</comment>
<evidence type="ECO:0000313" key="1">
    <source>
        <dbReference type="EMBL" id="CAG8762524.1"/>
    </source>
</evidence>
<evidence type="ECO:0000313" key="2">
    <source>
        <dbReference type="Proteomes" id="UP000789508"/>
    </source>
</evidence>
<dbReference type="OrthoDB" id="2447754at2759"/>
<dbReference type="Proteomes" id="UP000789508">
    <property type="component" value="Unassembled WGS sequence"/>
</dbReference>
<proteinExistence type="predicted"/>
<reference evidence="1" key="1">
    <citation type="submission" date="2021-06" db="EMBL/GenBank/DDBJ databases">
        <authorList>
            <person name="Kallberg Y."/>
            <person name="Tangrot J."/>
            <person name="Rosling A."/>
        </authorList>
    </citation>
    <scope>NUCLEOTIDE SEQUENCE</scope>
    <source>
        <strain evidence="1">FL130A</strain>
    </source>
</reference>
<gene>
    <name evidence="1" type="ORF">ALEPTO_LOCUS13726</name>
</gene>
<organism evidence="1 2">
    <name type="scientific">Ambispora leptoticha</name>
    <dbReference type="NCBI Taxonomy" id="144679"/>
    <lineage>
        <taxon>Eukaryota</taxon>
        <taxon>Fungi</taxon>
        <taxon>Fungi incertae sedis</taxon>
        <taxon>Mucoromycota</taxon>
        <taxon>Glomeromycotina</taxon>
        <taxon>Glomeromycetes</taxon>
        <taxon>Archaeosporales</taxon>
        <taxon>Ambisporaceae</taxon>
        <taxon>Ambispora</taxon>
    </lineage>
</organism>
<feature type="non-terminal residue" evidence="1">
    <location>
        <position position="1"/>
    </location>
</feature>
<dbReference type="EMBL" id="CAJVPS010047199">
    <property type="protein sequence ID" value="CAG8762524.1"/>
    <property type="molecule type" value="Genomic_DNA"/>
</dbReference>
<sequence length="129" mass="14905">LEGMAKIRSYHMTNIRSELTYFDAELTESELREMVKIATIDDYISDEDEIGENNDDTYEESSNSLSLNYIILEDVVNLQDPIFQDREIAQFEFSTDIADMTDSIEDNIDMDFNPEDLVDTILSAELEIK</sequence>
<name>A0A9N9J2W5_9GLOM</name>
<accession>A0A9N9J2W5</accession>